<dbReference type="Pfam" id="PF05347">
    <property type="entry name" value="Complex1_LYR"/>
    <property type="match status" value="1"/>
</dbReference>
<protein>
    <recommendedName>
        <fullName evidence="5">NADH dehydrogenase [ubiquinone] 1 beta subcomplex subunit 9</fullName>
    </recommendedName>
    <alternativeName>
        <fullName evidence="14">Complex I-B22</fullName>
    </alternativeName>
    <alternativeName>
        <fullName evidence="15">NADH-ubiquinone oxidoreductase B22 subunit</fullName>
    </alternativeName>
</protein>
<evidence type="ECO:0000256" key="1">
    <source>
        <dbReference type="ARBA" id="ARBA00002920"/>
    </source>
</evidence>
<keyword evidence="9" id="KW-0999">Mitochondrion inner membrane</keyword>
<dbReference type="InterPro" id="IPR045292">
    <property type="entry name" value="Complex1_LYR_NDUFB9_LYRM3"/>
</dbReference>
<comment type="subcellular location">
    <subcellularLocation>
        <location evidence="2">Mitochondrion inner membrane</location>
        <topology evidence="2">Peripheral membrane protein</topology>
        <orientation evidence="2">Matrix side</orientation>
    </subcellularLocation>
</comment>
<dbReference type="GO" id="GO:0005743">
    <property type="term" value="C:mitochondrial inner membrane"/>
    <property type="evidence" value="ECO:0007669"/>
    <property type="project" value="UniProtKB-SubCell"/>
</dbReference>
<accession>A0AAV2HG68</accession>
<evidence type="ECO:0000259" key="16">
    <source>
        <dbReference type="Pfam" id="PF05347"/>
    </source>
</evidence>
<dbReference type="InterPro" id="IPR033034">
    <property type="entry name" value="NDUFB9"/>
</dbReference>
<comment type="similarity">
    <text evidence="3">Belongs to the complex I LYR family.</text>
</comment>
<gene>
    <name evidence="17" type="ORF">GSLYS_00006380001</name>
</gene>
<evidence type="ECO:0000256" key="4">
    <source>
        <dbReference type="ARBA" id="ARBA00011790"/>
    </source>
</evidence>
<keyword evidence="18" id="KW-1185">Reference proteome</keyword>
<keyword evidence="10" id="KW-0249">Electron transport</keyword>
<evidence type="ECO:0000256" key="13">
    <source>
        <dbReference type="ARBA" id="ARBA00023136"/>
    </source>
</evidence>
<evidence type="ECO:0000256" key="14">
    <source>
        <dbReference type="ARBA" id="ARBA00030192"/>
    </source>
</evidence>
<keyword evidence="7" id="KW-0597">Phosphoprotein</keyword>
<feature type="domain" description="Complex 1 LYR protein" evidence="16">
    <location>
        <begin position="13"/>
        <end position="72"/>
    </location>
</feature>
<evidence type="ECO:0000256" key="9">
    <source>
        <dbReference type="ARBA" id="ARBA00022792"/>
    </source>
</evidence>
<name>A0AAV2HG68_LYMST</name>
<evidence type="ECO:0000256" key="7">
    <source>
        <dbReference type="ARBA" id="ARBA00022553"/>
    </source>
</evidence>
<comment type="subunit">
    <text evidence="4">Mammalian complex I is composed of 45 different subunits.</text>
</comment>
<keyword evidence="12" id="KW-0496">Mitochondrion</keyword>
<keyword evidence="13" id="KW-0472">Membrane</keyword>
<keyword evidence="8" id="KW-0679">Respiratory chain</keyword>
<evidence type="ECO:0000256" key="15">
    <source>
        <dbReference type="ARBA" id="ARBA00032528"/>
    </source>
</evidence>
<keyword evidence="11" id="KW-0007">Acetylation</keyword>
<dbReference type="CDD" id="cd20263">
    <property type="entry name" value="Complex1_LYR_NDUFB9_LYRM3"/>
    <property type="match status" value="1"/>
</dbReference>
<evidence type="ECO:0000256" key="11">
    <source>
        <dbReference type="ARBA" id="ARBA00022990"/>
    </source>
</evidence>
<evidence type="ECO:0000313" key="17">
    <source>
        <dbReference type="EMBL" id="CAL1532301.1"/>
    </source>
</evidence>
<evidence type="ECO:0000313" key="18">
    <source>
        <dbReference type="Proteomes" id="UP001497497"/>
    </source>
</evidence>
<dbReference type="Proteomes" id="UP001497497">
    <property type="component" value="Unassembled WGS sequence"/>
</dbReference>
<dbReference type="PANTHER" id="PTHR12868">
    <property type="entry name" value="NADH-UBIQUINONE OXIDOREDUCTASE B22 SUBUNIT"/>
    <property type="match status" value="1"/>
</dbReference>
<proteinExistence type="inferred from homology"/>
<evidence type="ECO:0000256" key="10">
    <source>
        <dbReference type="ARBA" id="ARBA00022982"/>
    </source>
</evidence>
<evidence type="ECO:0000256" key="8">
    <source>
        <dbReference type="ARBA" id="ARBA00022660"/>
    </source>
</evidence>
<organism evidence="17 18">
    <name type="scientific">Lymnaea stagnalis</name>
    <name type="common">Great pond snail</name>
    <name type="synonym">Helix stagnalis</name>
    <dbReference type="NCBI Taxonomy" id="6523"/>
    <lineage>
        <taxon>Eukaryota</taxon>
        <taxon>Metazoa</taxon>
        <taxon>Spiralia</taxon>
        <taxon>Lophotrochozoa</taxon>
        <taxon>Mollusca</taxon>
        <taxon>Gastropoda</taxon>
        <taxon>Heterobranchia</taxon>
        <taxon>Euthyneura</taxon>
        <taxon>Panpulmonata</taxon>
        <taxon>Hygrophila</taxon>
        <taxon>Lymnaeoidea</taxon>
        <taxon>Lymnaeidae</taxon>
        <taxon>Lymnaea</taxon>
    </lineage>
</organism>
<evidence type="ECO:0000256" key="5">
    <source>
        <dbReference type="ARBA" id="ARBA00018684"/>
    </source>
</evidence>
<reference evidence="17 18" key="1">
    <citation type="submission" date="2024-04" db="EMBL/GenBank/DDBJ databases">
        <authorList>
            <consortium name="Genoscope - CEA"/>
            <person name="William W."/>
        </authorList>
    </citation>
    <scope>NUCLEOTIDE SEQUENCE [LARGE SCALE GENOMIC DNA]</scope>
</reference>
<comment type="function">
    <text evidence="1">Accessory subunit of the mitochondrial membrane respiratory chain NADH dehydrogenase (Complex I), that is believed to be not involved in catalysis. Complex I functions in the transfer of electrons from NADH to the respiratory chain. The immediate electron acceptor for the enzyme is believed to be ubiquinone.</text>
</comment>
<dbReference type="InterPro" id="IPR008011">
    <property type="entry name" value="Complex1_LYR_dom"/>
</dbReference>
<comment type="caution">
    <text evidence="17">The sequence shown here is derived from an EMBL/GenBank/DDBJ whole genome shotgun (WGS) entry which is preliminary data.</text>
</comment>
<keyword evidence="6" id="KW-0813">Transport</keyword>
<evidence type="ECO:0000256" key="12">
    <source>
        <dbReference type="ARBA" id="ARBA00023128"/>
    </source>
</evidence>
<dbReference type="AlphaFoldDB" id="A0AAV2HG68"/>
<evidence type="ECO:0000256" key="2">
    <source>
        <dbReference type="ARBA" id="ARBA00004443"/>
    </source>
</evidence>
<dbReference type="EMBL" id="CAXITT010000113">
    <property type="protein sequence ID" value="CAL1532301.1"/>
    <property type="molecule type" value="Genomic_DNA"/>
</dbReference>
<dbReference type="GO" id="GO:0006120">
    <property type="term" value="P:mitochondrial electron transport, NADH to ubiquinone"/>
    <property type="evidence" value="ECO:0007669"/>
    <property type="project" value="InterPro"/>
</dbReference>
<evidence type="ECO:0000256" key="6">
    <source>
        <dbReference type="ARBA" id="ARBA00022448"/>
    </source>
</evidence>
<sequence>MSYLQTVAPTHARKVRSLYKQAIRLIQAYYECFDRPEFRYQAVLMRARFDENKNEIDLRKAKKILLDGQKELFLKSHPQPIKFPLSPGGVAYQRTSPAPDWVSNHGFTCTFFDFTICFPQGHVWYLPYQTPGQRVAVATPNPRAVCGIYLFPKHQIC</sequence>
<dbReference type="PANTHER" id="PTHR12868:SF0">
    <property type="entry name" value="NADH DEHYDROGENASE [UBIQUINONE] 1 BETA SUBCOMPLEX SUBUNIT 9"/>
    <property type="match status" value="1"/>
</dbReference>
<evidence type="ECO:0000256" key="3">
    <source>
        <dbReference type="ARBA" id="ARBA00009508"/>
    </source>
</evidence>